<protein>
    <submittedName>
        <fullName evidence="6">O-methyltransferase</fullName>
    </submittedName>
</protein>
<evidence type="ECO:0000259" key="5">
    <source>
        <dbReference type="Pfam" id="PF08100"/>
    </source>
</evidence>
<dbReference type="PROSITE" id="PS51683">
    <property type="entry name" value="SAM_OMT_II"/>
    <property type="match status" value="1"/>
</dbReference>
<keyword evidence="3" id="KW-0949">S-adenosyl-L-methionine</keyword>
<accession>A0A2J6Q2R7</accession>
<evidence type="ECO:0000259" key="4">
    <source>
        <dbReference type="Pfam" id="PF00891"/>
    </source>
</evidence>
<dbReference type="AlphaFoldDB" id="A0A2J6Q2R7"/>
<evidence type="ECO:0000313" key="6">
    <source>
        <dbReference type="EMBL" id="PMD20577.1"/>
    </source>
</evidence>
<evidence type="ECO:0000256" key="1">
    <source>
        <dbReference type="ARBA" id="ARBA00022603"/>
    </source>
</evidence>
<evidence type="ECO:0000313" key="7">
    <source>
        <dbReference type="Proteomes" id="UP000235672"/>
    </source>
</evidence>
<dbReference type="GO" id="GO:0032259">
    <property type="term" value="P:methylation"/>
    <property type="evidence" value="ECO:0007669"/>
    <property type="project" value="UniProtKB-KW"/>
</dbReference>
<dbReference type="OrthoDB" id="1606438at2759"/>
<dbReference type="InterPro" id="IPR036390">
    <property type="entry name" value="WH_DNA-bd_sf"/>
</dbReference>
<dbReference type="GO" id="GO:0008171">
    <property type="term" value="F:O-methyltransferase activity"/>
    <property type="evidence" value="ECO:0007669"/>
    <property type="project" value="InterPro"/>
</dbReference>
<dbReference type="EMBL" id="KZ613484">
    <property type="protein sequence ID" value="PMD20577.1"/>
    <property type="molecule type" value="Genomic_DNA"/>
</dbReference>
<dbReference type="InterPro" id="IPR001077">
    <property type="entry name" value="COMT_C"/>
</dbReference>
<dbReference type="PANTHER" id="PTHR43712:SF16">
    <property type="entry name" value="O-METHYLTRANSFERASE ELCB"/>
    <property type="match status" value="1"/>
</dbReference>
<evidence type="ECO:0000256" key="2">
    <source>
        <dbReference type="ARBA" id="ARBA00022679"/>
    </source>
</evidence>
<dbReference type="Gene3D" id="3.40.50.150">
    <property type="entry name" value="Vaccinia Virus protein VP39"/>
    <property type="match status" value="1"/>
</dbReference>
<dbReference type="InterPro" id="IPR012967">
    <property type="entry name" value="COMT_dimerisation"/>
</dbReference>
<reference evidence="6 7" key="1">
    <citation type="submission" date="2016-05" db="EMBL/GenBank/DDBJ databases">
        <title>A degradative enzymes factory behind the ericoid mycorrhizal symbiosis.</title>
        <authorList>
            <consortium name="DOE Joint Genome Institute"/>
            <person name="Martino E."/>
            <person name="Morin E."/>
            <person name="Grelet G."/>
            <person name="Kuo A."/>
            <person name="Kohler A."/>
            <person name="Daghino S."/>
            <person name="Barry K."/>
            <person name="Choi C."/>
            <person name="Cichocki N."/>
            <person name="Clum A."/>
            <person name="Copeland A."/>
            <person name="Hainaut M."/>
            <person name="Haridas S."/>
            <person name="Labutti K."/>
            <person name="Lindquist E."/>
            <person name="Lipzen A."/>
            <person name="Khouja H.-R."/>
            <person name="Murat C."/>
            <person name="Ohm R."/>
            <person name="Olson A."/>
            <person name="Spatafora J."/>
            <person name="Veneault-Fourrey C."/>
            <person name="Henrissat B."/>
            <person name="Grigoriev I."/>
            <person name="Martin F."/>
            <person name="Perotto S."/>
        </authorList>
    </citation>
    <scope>NUCLEOTIDE SEQUENCE [LARGE SCALE GENOMIC DNA]</scope>
    <source>
        <strain evidence="6 7">UAMH 7357</strain>
    </source>
</reference>
<dbReference type="InterPro" id="IPR016461">
    <property type="entry name" value="COMT-like"/>
</dbReference>
<sequence>MPANSLVSLAAAVTEALAKPESLSASSPEEQKARLDLIDLLPELNAALVGDVEHLRELAWSAVHVLPVAAINRWGIAKLVPADGDISYEELAKATGVSESILRRILRHAMTSRLFCEENGKVAHTPTSKLLVENEYLAAFVDLHTEVAFKSLAHTMDALKKWPDSVNPRETGYSIALGKPGEISVYEDVAKDPVRTVNFGRAMQFFSSGEGYEVTSLVEGYPWGKLGKGTVVDVGGANGFASAAISKAFPDLKLIVQDIRMVEDIKVDYPGTNIEWMQHDYFKPQPVHGADVYFYRFVFHNFYDEKAIETLRATIPALKKGARILINDEILPEPGKISWRNERAIRGLDAIMLACMSGHERGVSEWEELFKKADSRYKFLSAAPAPNSKMWLVEAEWTG</sequence>
<dbReference type="InterPro" id="IPR036388">
    <property type="entry name" value="WH-like_DNA-bd_sf"/>
</dbReference>
<keyword evidence="2 6" id="KW-0808">Transferase</keyword>
<dbReference type="Pfam" id="PF00891">
    <property type="entry name" value="Methyltransf_2"/>
    <property type="match status" value="1"/>
</dbReference>
<dbReference type="SUPFAM" id="SSF46785">
    <property type="entry name" value="Winged helix' DNA-binding domain"/>
    <property type="match status" value="1"/>
</dbReference>
<feature type="domain" description="O-methyltransferase dimerisation" evidence="5">
    <location>
        <begin position="75"/>
        <end position="133"/>
    </location>
</feature>
<gene>
    <name evidence="6" type="ORF">NA56DRAFT_646257</name>
</gene>
<proteinExistence type="predicted"/>
<organism evidence="6 7">
    <name type="scientific">Hyaloscypha hepaticicola</name>
    <dbReference type="NCBI Taxonomy" id="2082293"/>
    <lineage>
        <taxon>Eukaryota</taxon>
        <taxon>Fungi</taxon>
        <taxon>Dikarya</taxon>
        <taxon>Ascomycota</taxon>
        <taxon>Pezizomycotina</taxon>
        <taxon>Leotiomycetes</taxon>
        <taxon>Helotiales</taxon>
        <taxon>Hyaloscyphaceae</taxon>
        <taxon>Hyaloscypha</taxon>
    </lineage>
</organism>
<feature type="domain" description="O-methyltransferase C-terminal" evidence="4">
    <location>
        <begin position="173"/>
        <end position="373"/>
    </location>
</feature>
<dbReference type="InterPro" id="IPR029063">
    <property type="entry name" value="SAM-dependent_MTases_sf"/>
</dbReference>
<name>A0A2J6Q2R7_9HELO</name>
<dbReference type="Gene3D" id="1.10.10.10">
    <property type="entry name" value="Winged helix-like DNA-binding domain superfamily/Winged helix DNA-binding domain"/>
    <property type="match status" value="1"/>
</dbReference>
<dbReference type="Proteomes" id="UP000235672">
    <property type="component" value="Unassembled WGS sequence"/>
</dbReference>
<evidence type="ECO:0000256" key="3">
    <source>
        <dbReference type="ARBA" id="ARBA00022691"/>
    </source>
</evidence>
<keyword evidence="7" id="KW-1185">Reference proteome</keyword>
<keyword evidence="1 6" id="KW-0489">Methyltransferase</keyword>
<dbReference type="PANTHER" id="PTHR43712">
    <property type="entry name" value="PUTATIVE (AFU_ORTHOLOGUE AFUA_4G14580)-RELATED"/>
    <property type="match status" value="1"/>
</dbReference>
<dbReference type="SUPFAM" id="SSF53335">
    <property type="entry name" value="S-adenosyl-L-methionine-dependent methyltransferases"/>
    <property type="match status" value="1"/>
</dbReference>
<dbReference type="Pfam" id="PF08100">
    <property type="entry name" value="Dimerisation"/>
    <property type="match status" value="1"/>
</dbReference>